<dbReference type="EMBL" id="PUHZ01000020">
    <property type="protein sequence ID" value="PQO44354.1"/>
    <property type="molecule type" value="Genomic_DNA"/>
</dbReference>
<evidence type="ECO:0000313" key="2">
    <source>
        <dbReference type="Proteomes" id="UP000237819"/>
    </source>
</evidence>
<name>A0A2S8GJZ3_9BACT</name>
<sequence length="135" mass="15342">MDPQFLHFPGNFDAAADRLNAWYGSALDPDEVDAYPEGNGWTTISVDCDYLDTENWLRLAQHLDVFYESYNTSTTMGEIVFCRDGKCVRHLLQDDENPDDNVNVGTLAGEQTKPLKSWSDVWGFVDDAKWKQEVA</sequence>
<dbReference type="Proteomes" id="UP000237819">
    <property type="component" value="Unassembled WGS sequence"/>
</dbReference>
<organism evidence="1 2">
    <name type="scientific">Blastopirellula marina</name>
    <dbReference type="NCBI Taxonomy" id="124"/>
    <lineage>
        <taxon>Bacteria</taxon>
        <taxon>Pseudomonadati</taxon>
        <taxon>Planctomycetota</taxon>
        <taxon>Planctomycetia</taxon>
        <taxon>Pirellulales</taxon>
        <taxon>Pirellulaceae</taxon>
        <taxon>Blastopirellula</taxon>
    </lineage>
</organism>
<evidence type="ECO:0000313" key="1">
    <source>
        <dbReference type="EMBL" id="PQO44354.1"/>
    </source>
</evidence>
<dbReference type="AlphaFoldDB" id="A0A2S8GJZ3"/>
<proteinExistence type="predicted"/>
<dbReference type="RefSeq" id="WP_105337323.1">
    <property type="nucleotide sequence ID" value="NZ_PUHZ01000020.1"/>
</dbReference>
<comment type="caution">
    <text evidence="1">The sequence shown here is derived from an EMBL/GenBank/DDBJ whole genome shotgun (WGS) entry which is preliminary data.</text>
</comment>
<reference evidence="1 2" key="1">
    <citation type="submission" date="2018-02" db="EMBL/GenBank/DDBJ databases">
        <title>Comparative genomes isolates from brazilian mangrove.</title>
        <authorList>
            <person name="Araujo J.E."/>
            <person name="Taketani R.G."/>
            <person name="Silva M.C.P."/>
            <person name="Loureco M.V."/>
            <person name="Andreote F.D."/>
        </authorList>
    </citation>
    <scope>NUCLEOTIDE SEQUENCE [LARGE SCALE GENOMIC DNA]</scope>
    <source>
        <strain evidence="1 2">Nap-Phe MGV</strain>
    </source>
</reference>
<protein>
    <recommendedName>
        <fullName evidence="3">YubB ferredoxin-like domain-containing protein</fullName>
    </recommendedName>
</protein>
<gene>
    <name evidence="1" type="ORF">C5Y93_20560</name>
</gene>
<evidence type="ECO:0008006" key="3">
    <source>
        <dbReference type="Google" id="ProtNLM"/>
    </source>
</evidence>
<accession>A0A2S8GJZ3</accession>